<organism evidence="1 2">
    <name type="scientific">Daphnia magna</name>
    <dbReference type="NCBI Taxonomy" id="35525"/>
    <lineage>
        <taxon>Eukaryota</taxon>
        <taxon>Metazoa</taxon>
        <taxon>Ecdysozoa</taxon>
        <taxon>Arthropoda</taxon>
        <taxon>Crustacea</taxon>
        <taxon>Branchiopoda</taxon>
        <taxon>Diplostraca</taxon>
        <taxon>Cladocera</taxon>
        <taxon>Anomopoda</taxon>
        <taxon>Daphniidae</taxon>
        <taxon>Daphnia</taxon>
    </lineage>
</organism>
<sequence>MAGLTCSIASKYSSLVEIHREECRVDIDKWLMYPRGRRGLEAAEIINAKSFTHYFIFCLCQCFKKDSIRSTSGSSRIPSRIQFCWKQMVDTDWEPPEVVRKKYPPQVFESARILVSLRVNTSLICKMYSLKEIRTVKAFTEAVHDFP</sequence>
<evidence type="ECO:0008006" key="3">
    <source>
        <dbReference type="Google" id="ProtNLM"/>
    </source>
</evidence>
<dbReference type="EMBL" id="JAOYFB010000038">
    <property type="protein sequence ID" value="KAK4027753.1"/>
    <property type="molecule type" value="Genomic_DNA"/>
</dbReference>
<evidence type="ECO:0000313" key="2">
    <source>
        <dbReference type="Proteomes" id="UP001234178"/>
    </source>
</evidence>
<name>A0ABR0ARL5_9CRUS</name>
<accession>A0ABR0ARL5</accession>
<gene>
    <name evidence="1" type="ORF">OUZ56_016800</name>
</gene>
<proteinExistence type="predicted"/>
<protein>
    <recommendedName>
        <fullName evidence="3">Chromo domain-containing protein</fullName>
    </recommendedName>
</protein>
<evidence type="ECO:0000313" key="1">
    <source>
        <dbReference type="EMBL" id="KAK4027753.1"/>
    </source>
</evidence>
<comment type="caution">
    <text evidence="1">The sequence shown here is derived from an EMBL/GenBank/DDBJ whole genome shotgun (WGS) entry which is preliminary data.</text>
</comment>
<dbReference type="Proteomes" id="UP001234178">
    <property type="component" value="Unassembled WGS sequence"/>
</dbReference>
<reference evidence="1 2" key="1">
    <citation type="journal article" date="2023" name="Nucleic Acids Res.">
        <title>The hologenome of Daphnia magna reveals possible DNA methylation and microbiome-mediated evolution of the host genome.</title>
        <authorList>
            <person name="Chaturvedi A."/>
            <person name="Li X."/>
            <person name="Dhandapani V."/>
            <person name="Marshall H."/>
            <person name="Kissane S."/>
            <person name="Cuenca-Cambronero M."/>
            <person name="Asole G."/>
            <person name="Calvet F."/>
            <person name="Ruiz-Romero M."/>
            <person name="Marangio P."/>
            <person name="Guigo R."/>
            <person name="Rago D."/>
            <person name="Mirbahai L."/>
            <person name="Eastwood N."/>
            <person name="Colbourne J.K."/>
            <person name="Zhou J."/>
            <person name="Mallon E."/>
            <person name="Orsini L."/>
        </authorList>
    </citation>
    <scope>NUCLEOTIDE SEQUENCE [LARGE SCALE GENOMIC DNA]</scope>
    <source>
        <strain evidence="1">LRV0_1</strain>
    </source>
</reference>
<keyword evidence="2" id="KW-1185">Reference proteome</keyword>